<name>A7NHN3_ROSCS</name>
<protein>
    <submittedName>
        <fullName evidence="2">Uncharacterized protein</fullName>
    </submittedName>
</protein>
<evidence type="ECO:0000313" key="3">
    <source>
        <dbReference type="Proteomes" id="UP000000263"/>
    </source>
</evidence>
<dbReference type="KEGG" id="rca:Rcas_0864"/>
<accession>A7NHN3</accession>
<sequence length="629" mass="67604">MLYMRVATVALIYALLTIPVAAQEQGFGLTLTLRPGYGGAYRLGEWFPVIVEVANDGRDLRGMLEWSFPGSPGQPVFRHEIDLPRGSRKRVTLDVFAQGFARNGQVRLIENGNVVLEQIIGIDAVEIDRFLVLVVGSDPTLLTSLSAMSVSGTSGTVVRHVSPDDLPSQPLVLRGVNAIFIHDVDTAALSMDQRAALRDWVHLGGQLVVGGGINGERAAAGLADMLPVETTRTLDQGDLSLLEQLTGAPPAPATGPVLAVRPRSGAEALPVDAPLIYRSRLGSGVVVFSAFDLGLLRGWSAEPRLWSRVLQPVPLFIPGFDARVNQISMMQDALRLPAIQLPSATMLAVFLMVYILAAGPVNYLALRRLRRLEWAWVTIPLTVAVFTVGVFLAGFGLRGGQAQLLQVAIVQGSEGEPRGVATAYLALFSPIRGSYTLRFPANHLVSETRGFDDFTARPVLATSDDTGVTVPDLLVDVASVRTLVAEGPTMPPVQVQSMVRLDGADPQGEVRNVGSVTLEQAIVVHQGRYLELGTLAPGARAAFDFNGPRGSFPFGVAIGDDRVFNRRQILFRLFNSSSRIAPLSGRSPLDEEGIYVLGWGASSTLPVEMNGRTAAQEGLTLFVIRLRTT</sequence>
<dbReference type="Gene3D" id="3.40.50.880">
    <property type="match status" value="1"/>
</dbReference>
<dbReference type="AlphaFoldDB" id="A7NHN3"/>
<proteinExistence type="predicted"/>
<dbReference type="HOGENOM" id="CLU_018243_0_0_0"/>
<dbReference type="OrthoDB" id="137965at2"/>
<feature type="transmembrane region" description="Helical" evidence="1">
    <location>
        <begin position="374"/>
        <end position="397"/>
    </location>
</feature>
<feature type="transmembrane region" description="Helical" evidence="1">
    <location>
        <begin position="344"/>
        <end position="365"/>
    </location>
</feature>
<keyword evidence="3" id="KW-1185">Reference proteome</keyword>
<dbReference type="Proteomes" id="UP000000263">
    <property type="component" value="Chromosome"/>
</dbReference>
<dbReference type="SUPFAM" id="SSF52317">
    <property type="entry name" value="Class I glutamine amidotransferase-like"/>
    <property type="match status" value="1"/>
</dbReference>
<dbReference type="EMBL" id="CP000804">
    <property type="protein sequence ID" value="ABU56980.1"/>
    <property type="molecule type" value="Genomic_DNA"/>
</dbReference>
<dbReference type="STRING" id="383372.Rcas_0864"/>
<keyword evidence="1" id="KW-1133">Transmembrane helix</keyword>
<evidence type="ECO:0000313" key="2">
    <source>
        <dbReference type="EMBL" id="ABU56980.1"/>
    </source>
</evidence>
<keyword evidence="1" id="KW-0812">Transmembrane</keyword>
<evidence type="ECO:0000256" key="1">
    <source>
        <dbReference type="SAM" id="Phobius"/>
    </source>
</evidence>
<organism evidence="2 3">
    <name type="scientific">Roseiflexus castenholzii (strain DSM 13941 / HLO8)</name>
    <dbReference type="NCBI Taxonomy" id="383372"/>
    <lineage>
        <taxon>Bacteria</taxon>
        <taxon>Bacillati</taxon>
        <taxon>Chloroflexota</taxon>
        <taxon>Chloroflexia</taxon>
        <taxon>Chloroflexales</taxon>
        <taxon>Roseiflexineae</taxon>
        <taxon>Roseiflexaceae</taxon>
        <taxon>Roseiflexus</taxon>
    </lineage>
</organism>
<keyword evidence="1" id="KW-0472">Membrane</keyword>
<dbReference type="InterPro" id="IPR029062">
    <property type="entry name" value="Class_I_gatase-like"/>
</dbReference>
<reference evidence="2 3" key="1">
    <citation type="submission" date="2007-08" db="EMBL/GenBank/DDBJ databases">
        <title>Complete sequence of Roseiflexus castenholzii DSM 13941.</title>
        <authorList>
            <consortium name="US DOE Joint Genome Institute"/>
            <person name="Copeland A."/>
            <person name="Lucas S."/>
            <person name="Lapidus A."/>
            <person name="Barry K."/>
            <person name="Glavina del Rio T."/>
            <person name="Dalin E."/>
            <person name="Tice H."/>
            <person name="Pitluck S."/>
            <person name="Thompson L.S."/>
            <person name="Brettin T."/>
            <person name="Bruce D."/>
            <person name="Detter J.C."/>
            <person name="Han C."/>
            <person name="Tapia R."/>
            <person name="Schmutz J."/>
            <person name="Larimer F."/>
            <person name="Land M."/>
            <person name="Hauser L."/>
            <person name="Kyrpides N."/>
            <person name="Mikhailova N."/>
            <person name="Bryant D.A."/>
            <person name="Hanada S."/>
            <person name="Tsukatani Y."/>
            <person name="Richardson P."/>
        </authorList>
    </citation>
    <scope>NUCLEOTIDE SEQUENCE [LARGE SCALE GENOMIC DNA]</scope>
    <source>
        <strain evidence="3">DSM 13941 / HLO8</strain>
    </source>
</reference>
<dbReference type="eggNOG" id="COG0318">
    <property type="taxonomic scope" value="Bacteria"/>
</dbReference>
<gene>
    <name evidence="2" type="ordered locus">Rcas_0864</name>
</gene>
<dbReference type="RefSeq" id="WP_012119410.1">
    <property type="nucleotide sequence ID" value="NC_009767.1"/>
</dbReference>